<dbReference type="SUPFAM" id="SSF53383">
    <property type="entry name" value="PLP-dependent transferases"/>
    <property type="match status" value="1"/>
</dbReference>
<keyword evidence="2 7" id="KW-0032">Aminotransferase</keyword>
<dbReference type="PROSITE" id="PS00599">
    <property type="entry name" value="AA_TRANSFER_CLASS_2"/>
    <property type="match status" value="1"/>
</dbReference>
<dbReference type="InterPro" id="IPR004839">
    <property type="entry name" value="Aminotransferase_I/II_large"/>
</dbReference>
<dbReference type="InterPro" id="IPR015421">
    <property type="entry name" value="PyrdxlP-dep_Trfase_major"/>
</dbReference>
<dbReference type="CDD" id="cd00609">
    <property type="entry name" value="AAT_like"/>
    <property type="match status" value="1"/>
</dbReference>
<evidence type="ECO:0000256" key="7">
    <source>
        <dbReference type="HAMAP-Rule" id="MF_01023"/>
    </source>
</evidence>
<keyword evidence="5 7" id="KW-0663">Pyridoxal phosphate</keyword>
<dbReference type="Pfam" id="PF00155">
    <property type="entry name" value="Aminotran_1_2"/>
    <property type="match status" value="1"/>
</dbReference>
<keyword evidence="4 7" id="KW-0808">Transferase</keyword>
<keyword evidence="3 7" id="KW-0028">Amino-acid biosynthesis</keyword>
<comment type="pathway">
    <text evidence="7">Amino-acid biosynthesis; L-histidine biosynthesis; L-histidine from 5-phospho-alpha-D-ribose 1-diphosphate: step 7/9.</text>
</comment>
<sequence length="363" mass="40358">MLPVRPFLNTFEAYSWEPSTAEIAKQYGLNPNEIVRMDLNTSPFQPTAWLKKLSSKLSSTQVQLYPDTSYREFRENVSAYTGRSMDEILVGNGGDECLEIIAQTFLEKGRKAVMSSPSYSYFRVCSEIMGAEVVRIPRKHDFSDDVESILEAVDSSTGVIFLCSPNNPTGNVTPINVVKKIVSQVKCSVVVDEAYFEYCGQTCTSLIDSYPNLIVVRTLSKAFSLAGARVGYALAAEETVKHLNKVRPPNSLSVISLELANTALKNIAQVRKWAQKVVEERNRLARQISSLDGVKVINTEANFLLLIFDSNQADKVYYELMKRGFVVRNLSSVIAGGLRVTVSTPRNNQRFLKALEEKALGGL</sequence>
<evidence type="ECO:0000256" key="6">
    <source>
        <dbReference type="ARBA" id="ARBA00023102"/>
    </source>
</evidence>
<comment type="caution">
    <text evidence="9">The sequence shown here is derived from an EMBL/GenBank/DDBJ whole genome shotgun (WGS) entry which is preliminary data.</text>
</comment>
<evidence type="ECO:0000256" key="5">
    <source>
        <dbReference type="ARBA" id="ARBA00022898"/>
    </source>
</evidence>
<keyword evidence="6 7" id="KW-0368">Histidine biosynthesis</keyword>
<dbReference type="HAMAP" id="MF_01023">
    <property type="entry name" value="HisC_aminotrans_2"/>
    <property type="match status" value="1"/>
</dbReference>
<proteinExistence type="inferred from homology"/>
<evidence type="ECO:0000256" key="4">
    <source>
        <dbReference type="ARBA" id="ARBA00022679"/>
    </source>
</evidence>
<feature type="modified residue" description="N6-(pyridoxal phosphate)lysine" evidence="7">
    <location>
        <position position="221"/>
    </location>
</feature>
<evidence type="ECO:0000256" key="1">
    <source>
        <dbReference type="ARBA" id="ARBA00001933"/>
    </source>
</evidence>
<dbReference type="InterPro" id="IPR015424">
    <property type="entry name" value="PyrdxlP-dep_Trfase"/>
</dbReference>
<dbReference type="Gene3D" id="3.90.1150.10">
    <property type="entry name" value="Aspartate Aminotransferase, domain 1"/>
    <property type="match status" value="1"/>
</dbReference>
<dbReference type="GO" id="GO:0004400">
    <property type="term" value="F:histidinol-phosphate transaminase activity"/>
    <property type="evidence" value="ECO:0007669"/>
    <property type="project" value="UniProtKB-UniRule"/>
</dbReference>
<accession>A0A7C5U7Q8</accession>
<reference evidence="9" key="1">
    <citation type="journal article" date="2020" name="mSystems">
        <title>Genome- and Community-Level Interaction Insights into Carbon Utilization and Element Cycling Functions of Hydrothermarchaeota in Hydrothermal Sediment.</title>
        <authorList>
            <person name="Zhou Z."/>
            <person name="Liu Y."/>
            <person name="Xu W."/>
            <person name="Pan J."/>
            <person name="Luo Z.H."/>
            <person name="Li M."/>
        </authorList>
    </citation>
    <scope>NUCLEOTIDE SEQUENCE [LARGE SCALE GENOMIC DNA]</scope>
    <source>
        <strain evidence="9">SpSt-1084</strain>
    </source>
</reference>
<dbReference type="PANTHER" id="PTHR42885">
    <property type="entry name" value="HISTIDINOL-PHOSPHATE AMINOTRANSFERASE-RELATED"/>
    <property type="match status" value="1"/>
</dbReference>
<dbReference type="EMBL" id="DRXS01000199">
    <property type="protein sequence ID" value="HHR40912.1"/>
    <property type="molecule type" value="Genomic_DNA"/>
</dbReference>
<dbReference type="InterPro" id="IPR015422">
    <property type="entry name" value="PyrdxlP-dep_Trfase_small"/>
</dbReference>
<dbReference type="UniPathway" id="UPA00031">
    <property type="reaction ID" value="UER00012"/>
</dbReference>
<gene>
    <name evidence="7 9" type="primary">hisC</name>
    <name evidence="9" type="ORF">ENM42_03685</name>
</gene>
<dbReference type="EC" id="2.6.1.9" evidence="7"/>
<comment type="cofactor">
    <cofactor evidence="1 7">
        <name>pyridoxal 5'-phosphate</name>
        <dbReference type="ChEBI" id="CHEBI:597326"/>
    </cofactor>
</comment>
<name>A0A7C5U7Q8_CALS0</name>
<organism evidence="9">
    <name type="scientific">Caldiarchaeum subterraneum</name>
    <dbReference type="NCBI Taxonomy" id="311458"/>
    <lineage>
        <taxon>Archaea</taxon>
        <taxon>Nitrososphaerota</taxon>
        <taxon>Candidatus Caldarchaeales</taxon>
        <taxon>Candidatus Caldarchaeaceae</taxon>
        <taxon>Candidatus Caldarchaeum</taxon>
    </lineage>
</organism>
<dbReference type="PANTHER" id="PTHR42885:SF2">
    <property type="entry name" value="HISTIDINOL-PHOSPHATE AMINOTRANSFERASE"/>
    <property type="match status" value="1"/>
</dbReference>
<dbReference type="Gene3D" id="3.40.640.10">
    <property type="entry name" value="Type I PLP-dependent aspartate aminotransferase-like (Major domain)"/>
    <property type="match status" value="1"/>
</dbReference>
<dbReference type="GO" id="GO:0030170">
    <property type="term" value="F:pyridoxal phosphate binding"/>
    <property type="evidence" value="ECO:0007669"/>
    <property type="project" value="InterPro"/>
</dbReference>
<evidence type="ECO:0000256" key="3">
    <source>
        <dbReference type="ARBA" id="ARBA00022605"/>
    </source>
</evidence>
<dbReference type="InterPro" id="IPR001917">
    <property type="entry name" value="Aminotrans_II_pyridoxalP_BS"/>
</dbReference>
<evidence type="ECO:0000256" key="2">
    <source>
        <dbReference type="ARBA" id="ARBA00022576"/>
    </source>
</evidence>
<dbReference type="AlphaFoldDB" id="A0A7C5U7Q8"/>
<comment type="catalytic activity">
    <reaction evidence="7">
        <text>L-histidinol phosphate + 2-oxoglutarate = 3-(imidazol-4-yl)-2-oxopropyl phosphate + L-glutamate</text>
        <dbReference type="Rhea" id="RHEA:23744"/>
        <dbReference type="ChEBI" id="CHEBI:16810"/>
        <dbReference type="ChEBI" id="CHEBI:29985"/>
        <dbReference type="ChEBI" id="CHEBI:57766"/>
        <dbReference type="ChEBI" id="CHEBI:57980"/>
        <dbReference type="EC" id="2.6.1.9"/>
    </reaction>
</comment>
<dbReference type="GO" id="GO:0000105">
    <property type="term" value="P:L-histidine biosynthetic process"/>
    <property type="evidence" value="ECO:0007669"/>
    <property type="project" value="UniProtKB-UniRule"/>
</dbReference>
<protein>
    <recommendedName>
        <fullName evidence="7">Histidinol-phosphate aminotransferase</fullName>
        <ecNumber evidence="7">2.6.1.9</ecNumber>
    </recommendedName>
    <alternativeName>
        <fullName evidence="7">Imidazole acetol-phosphate transaminase</fullName>
    </alternativeName>
</protein>
<dbReference type="InterPro" id="IPR005861">
    <property type="entry name" value="HisP_aminotrans"/>
</dbReference>
<comment type="similarity">
    <text evidence="7">Belongs to the class-II pyridoxal-phosphate-dependent aminotransferase family. Histidinol-phosphate aminotransferase subfamily.</text>
</comment>
<feature type="domain" description="Aminotransferase class I/classII large" evidence="8">
    <location>
        <begin position="42"/>
        <end position="355"/>
    </location>
</feature>
<dbReference type="NCBIfam" id="TIGR01141">
    <property type="entry name" value="hisC"/>
    <property type="match status" value="1"/>
</dbReference>
<evidence type="ECO:0000313" key="9">
    <source>
        <dbReference type="EMBL" id="HHR40912.1"/>
    </source>
</evidence>
<evidence type="ECO:0000259" key="8">
    <source>
        <dbReference type="Pfam" id="PF00155"/>
    </source>
</evidence>